<feature type="domain" description="CxC1-like cysteine cluster associated with KDZ transposases" evidence="2">
    <location>
        <begin position="143"/>
        <end position="235"/>
    </location>
</feature>
<dbReference type="KEGG" id="mlr:MELLADRAFT_56378"/>
<dbReference type="PANTHER" id="PTHR33096">
    <property type="entry name" value="CXC2 DOMAIN-CONTAINING PROTEIN"/>
    <property type="match status" value="1"/>
</dbReference>
<sequence length="235" mass="26896">MVLPGEIIPMPKKRAKKEPPTIQGVAAQHFAAQQKREVEAAQQALAAINQPPAPEPPEPPETHNGPIYDDLAMDQGNDPADSSDGEGQRVVANRRDYYRDPTYQERTLREEAHWQAVLPKVFLAFMPCSRQTYQWCDPVLWNQDFNSTYKCKNWQKQTVVVNAVDFTSRKKLSVEVCDCTSDLVRLIRLGYMGSKPVVPRTAFSIRLLRFHHTLWKYSSVRLSAFTDTMDEYLDP</sequence>
<dbReference type="HOGENOM" id="CLU_094293_0_0_1"/>
<dbReference type="InterPro" id="IPR041320">
    <property type="entry name" value="CxC1"/>
</dbReference>
<dbReference type="VEuPathDB" id="FungiDB:MELLADRAFT_56378"/>
<keyword evidence="4" id="KW-1185">Reference proteome</keyword>
<dbReference type="RefSeq" id="XP_007411229.1">
    <property type="nucleotide sequence ID" value="XM_007411167.1"/>
</dbReference>
<evidence type="ECO:0000313" key="3">
    <source>
        <dbReference type="EMBL" id="EGG05307.1"/>
    </source>
</evidence>
<reference evidence="4" key="1">
    <citation type="journal article" date="2011" name="Proc. Natl. Acad. Sci. U.S.A.">
        <title>Obligate biotrophy features unraveled by the genomic analysis of rust fungi.</title>
        <authorList>
            <person name="Duplessis S."/>
            <person name="Cuomo C.A."/>
            <person name="Lin Y.-C."/>
            <person name="Aerts A."/>
            <person name="Tisserant E."/>
            <person name="Veneault-Fourrey C."/>
            <person name="Joly D.L."/>
            <person name="Hacquard S."/>
            <person name="Amselem J."/>
            <person name="Cantarel B.L."/>
            <person name="Chiu R."/>
            <person name="Coutinho P.M."/>
            <person name="Feau N."/>
            <person name="Field M."/>
            <person name="Frey P."/>
            <person name="Gelhaye E."/>
            <person name="Goldberg J."/>
            <person name="Grabherr M.G."/>
            <person name="Kodira C.D."/>
            <person name="Kohler A."/>
            <person name="Kuees U."/>
            <person name="Lindquist E.A."/>
            <person name="Lucas S.M."/>
            <person name="Mago R."/>
            <person name="Mauceli E."/>
            <person name="Morin E."/>
            <person name="Murat C."/>
            <person name="Pangilinan J.L."/>
            <person name="Park R."/>
            <person name="Pearson M."/>
            <person name="Quesneville H."/>
            <person name="Rouhier N."/>
            <person name="Sakthikumar S."/>
            <person name="Salamov A.A."/>
            <person name="Schmutz J."/>
            <person name="Selles B."/>
            <person name="Shapiro H."/>
            <person name="Tanguay P."/>
            <person name="Tuskan G.A."/>
            <person name="Henrissat B."/>
            <person name="Van de Peer Y."/>
            <person name="Rouze P."/>
            <person name="Ellis J.G."/>
            <person name="Dodds P.N."/>
            <person name="Schein J.E."/>
            <person name="Zhong S."/>
            <person name="Hamelin R.C."/>
            <person name="Grigoriev I.V."/>
            <person name="Szabo L.J."/>
            <person name="Martin F."/>
        </authorList>
    </citation>
    <scope>NUCLEOTIDE SEQUENCE [LARGE SCALE GENOMIC DNA]</scope>
    <source>
        <strain evidence="4">98AG31 / pathotype 3-4-7</strain>
    </source>
</reference>
<proteinExistence type="predicted"/>
<dbReference type="InParanoid" id="F4RQJ1"/>
<protein>
    <recommendedName>
        <fullName evidence="2">CxC1-like cysteine cluster associated with KDZ transposases domain-containing protein</fullName>
    </recommendedName>
</protein>
<dbReference type="AlphaFoldDB" id="F4RQJ1"/>
<evidence type="ECO:0000259" key="2">
    <source>
        <dbReference type="Pfam" id="PF18802"/>
    </source>
</evidence>
<dbReference type="GeneID" id="18929034"/>
<evidence type="ECO:0000313" key="4">
    <source>
        <dbReference type="Proteomes" id="UP000001072"/>
    </source>
</evidence>
<accession>F4RQJ1</accession>
<feature type="region of interest" description="Disordered" evidence="1">
    <location>
        <begin position="1"/>
        <end position="93"/>
    </location>
</feature>
<dbReference type="OrthoDB" id="10379258at2759"/>
<dbReference type="Pfam" id="PF18802">
    <property type="entry name" value="CxC1"/>
    <property type="match status" value="1"/>
</dbReference>
<dbReference type="PANTHER" id="PTHR33096:SF1">
    <property type="entry name" value="CXC1-LIKE CYSTEINE CLUSTER ASSOCIATED WITH KDZ TRANSPOSASES DOMAIN-CONTAINING PROTEIN"/>
    <property type="match status" value="1"/>
</dbReference>
<gene>
    <name evidence="3" type="ORF">MELLADRAFT_56378</name>
</gene>
<evidence type="ECO:0000256" key="1">
    <source>
        <dbReference type="SAM" id="MobiDB-lite"/>
    </source>
</evidence>
<name>F4RQJ1_MELLP</name>
<dbReference type="Proteomes" id="UP000001072">
    <property type="component" value="Unassembled WGS sequence"/>
</dbReference>
<dbReference type="EMBL" id="GL883113">
    <property type="protein sequence ID" value="EGG05307.1"/>
    <property type="molecule type" value="Genomic_DNA"/>
</dbReference>
<organism evidence="4">
    <name type="scientific">Melampsora larici-populina (strain 98AG31 / pathotype 3-4-7)</name>
    <name type="common">Poplar leaf rust fungus</name>
    <dbReference type="NCBI Taxonomy" id="747676"/>
    <lineage>
        <taxon>Eukaryota</taxon>
        <taxon>Fungi</taxon>
        <taxon>Dikarya</taxon>
        <taxon>Basidiomycota</taxon>
        <taxon>Pucciniomycotina</taxon>
        <taxon>Pucciniomycetes</taxon>
        <taxon>Pucciniales</taxon>
        <taxon>Melampsoraceae</taxon>
        <taxon>Melampsora</taxon>
    </lineage>
</organism>